<feature type="compositionally biased region" description="Basic and acidic residues" evidence="1">
    <location>
        <begin position="19"/>
        <end position="32"/>
    </location>
</feature>
<evidence type="ECO:0000313" key="2">
    <source>
        <dbReference type="EMBL" id="KOS16660.1"/>
    </source>
</evidence>
<reference evidence="2 3" key="1">
    <citation type="submission" date="2015-07" db="EMBL/GenBank/DDBJ databases">
        <title>The genome of the fungus Escovopsis weberi, a specialized disease agent of ant agriculture.</title>
        <authorList>
            <person name="de Man T.J."/>
            <person name="Stajich J.E."/>
            <person name="Kubicek C.P."/>
            <person name="Chenthamara K."/>
            <person name="Atanasova L."/>
            <person name="Druzhinina I.S."/>
            <person name="Birnbaum S."/>
            <person name="Barribeau S.M."/>
            <person name="Teiling C."/>
            <person name="Suen G."/>
            <person name="Currie C."/>
            <person name="Gerardo N.M."/>
        </authorList>
    </citation>
    <scope>NUCLEOTIDE SEQUENCE [LARGE SCALE GENOMIC DNA]</scope>
</reference>
<comment type="caution">
    <text evidence="2">The sequence shown here is derived from an EMBL/GenBank/DDBJ whole genome shotgun (WGS) entry which is preliminary data.</text>
</comment>
<dbReference type="Proteomes" id="UP000053831">
    <property type="component" value="Unassembled WGS sequence"/>
</dbReference>
<proteinExistence type="predicted"/>
<gene>
    <name evidence="2" type="ORF">ESCO_004722</name>
</gene>
<name>A0A0M8MZ56_ESCWE</name>
<accession>A0A0M8MZ56</accession>
<feature type="compositionally biased region" description="Acidic residues" evidence="1">
    <location>
        <begin position="33"/>
        <end position="42"/>
    </location>
</feature>
<dbReference type="EMBL" id="LGSR01000029">
    <property type="protein sequence ID" value="KOS16660.1"/>
    <property type="molecule type" value="Genomic_DNA"/>
</dbReference>
<organism evidence="2 3">
    <name type="scientific">Escovopsis weberi</name>
    <dbReference type="NCBI Taxonomy" id="150374"/>
    <lineage>
        <taxon>Eukaryota</taxon>
        <taxon>Fungi</taxon>
        <taxon>Dikarya</taxon>
        <taxon>Ascomycota</taxon>
        <taxon>Pezizomycotina</taxon>
        <taxon>Sordariomycetes</taxon>
        <taxon>Hypocreomycetidae</taxon>
        <taxon>Hypocreales</taxon>
        <taxon>Hypocreaceae</taxon>
        <taxon>Escovopsis</taxon>
    </lineage>
</organism>
<evidence type="ECO:0000256" key="1">
    <source>
        <dbReference type="SAM" id="MobiDB-lite"/>
    </source>
</evidence>
<dbReference type="AlphaFoldDB" id="A0A0M8MZ56"/>
<evidence type="ECO:0000313" key="3">
    <source>
        <dbReference type="Proteomes" id="UP000053831"/>
    </source>
</evidence>
<keyword evidence="3" id="KW-1185">Reference proteome</keyword>
<protein>
    <submittedName>
        <fullName evidence="2">Uncharacterized protein</fullName>
    </submittedName>
</protein>
<sequence length="129" mass="14222">MDSDSIGSEIVLHPLSHPAADRHERLGPRPDDLSDDLSDYDDSTAHDTNSATDIDDTPDNVSDIDGSLADNSFGFPSPMFASKPSPPHLKLEQVARSDIAPGFRLWMGRPYAARYRSFFRSPCFASVIR</sequence>
<feature type="region of interest" description="Disordered" evidence="1">
    <location>
        <begin position="1"/>
        <end position="68"/>
    </location>
</feature>